<organism evidence="1 2">
    <name type="scientific">Prescottella agglutinans</name>
    <dbReference type="NCBI Taxonomy" id="1644129"/>
    <lineage>
        <taxon>Bacteria</taxon>
        <taxon>Bacillati</taxon>
        <taxon>Actinomycetota</taxon>
        <taxon>Actinomycetes</taxon>
        <taxon>Mycobacteriales</taxon>
        <taxon>Nocardiaceae</taxon>
        <taxon>Prescottella</taxon>
    </lineage>
</organism>
<name>A0ABT6MEG5_9NOCA</name>
<keyword evidence="2" id="KW-1185">Reference proteome</keyword>
<evidence type="ECO:0000313" key="1">
    <source>
        <dbReference type="EMBL" id="MDH6282275.1"/>
    </source>
</evidence>
<dbReference type="RefSeq" id="WP_280761586.1">
    <property type="nucleotide sequence ID" value="NZ_JARXVC010000009.1"/>
</dbReference>
<accession>A0ABT6MEG5</accession>
<protein>
    <submittedName>
        <fullName evidence="1">Uncharacterized protein</fullName>
    </submittedName>
</protein>
<evidence type="ECO:0000313" key="2">
    <source>
        <dbReference type="Proteomes" id="UP001160334"/>
    </source>
</evidence>
<dbReference type="EMBL" id="JARXVC010000009">
    <property type="protein sequence ID" value="MDH6282275.1"/>
    <property type="molecule type" value="Genomic_DNA"/>
</dbReference>
<reference evidence="1 2" key="1">
    <citation type="submission" date="2023-04" db="EMBL/GenBank/DDBJ databases">
        <title>Forest soil microbial communities from Buena Vista Peninsula, Colon Province, Panama.</title>
        <authorList>
            <person name="Bouskill N."/>
        </authorList>
    </citation>
    <scope>NUCLEOTIDE SEQUENCE [LARGE SCALE GENOMIC DNA]</scope>
    <source>
        <strain evidence="1 2">CFH S0262</strain>
    </source>
</reference>
<sequence length="135" mass="15152">MTAVTAAFLIIANGIQWMTLWQVWVVIAVIGGFTYWRFGQEWFAAGATWAQVGKSWVNTYELVEIKFSVDGLNRVLRLKDSSGRQIYSFRLRDFQANARMWDLAYNGILHSVASGNCQVTPSARKALMLPAGLGM</sequence>
<gene>
    <name evidence="1" type="ORF">M2280_003503</name>
</gene>
<dbReference type="Proteomes" id="UP001160334">
    <property type="component" value="Unassembled WGS sequence"/>
</dbReference>
<comment type="caution">
    <text evidence="1">The sequence shown here is derived from an EMBL/GenBank/DDBJ whole genome shotgun (WGS) entry which is preliminary data.</text>
</comment>
<proteinExistence type="predicted"/>